<evidence type="ECO:0000313" key="4">
    <source>
        <dbReference type="Proteomes" id="UP000298471"/>
    </source>
</evidence>
<proteinExistence type="predicted"/>
<feature type="signal peptide" evidence="1">
    <location>
        <begin position="1"/>
        <end position="19"/>
    </location>
</feature>
<feature type="chain" id="PRO_5021254783" evidence="1">
    <location>
        <begin position="20"/>
        <end position="480"/>
    </location>
</feature>
<dbReference type="EMBL" id="SRMB01000001">
    <property type="protein sequence ID" value="TGE29635.1"/>
    <property type="molecule type" value="Genomic_DNA"/>
</dbReference>
<feature type="domain" description="Secretion system C-terminal sorting" evidence="2">
    <location>
        <begin position="405"/>
        <end position="478"/>
    </location>
</feature>
<dbReference type="InterPro" id="IPR026444">
    <property type="entry name" value="Secre_tail"/>
</dbReference>
<organism evidence="3 4">
    <name type="scientific">Hymenobacter metallicola</name>
    <dbReference type="NCBI Taxonomy" id="2563114"/>
    <lineage>
        <taxon>Bacteria</taxon>
        <taxon>Pseudomonadati</taxon>
        <taxon>Bacteroidota</taxon>
        <taxon>Cytophagia</taxon>
        <taxon>Cytophagales</taxon>
        <taxon>Hymenobacteraceae</taxon>
        <taxon>Hymenobacter</taxon>
    </lineage>
</organism>
<evidence type="ECO:0000313" key="3">
    <source>
        <dbReference type="EMBL" id="TGE29635.1"/>
    </source>
</evidence>
<reference evidence="3 4" key="1">
    <citation type="submission" date="2019-04" db="EMBL/GenBank/DDBJ databases">
        <authorList>
            <person name="Feng G."/>
            <person name="Zhang J."/>
            <person name="Zhu H."/>
        </authorList>
    </citation>
    <scope>NUCLEOTIDE SEQUENCE [LARGE SCALE GENOMIC DNA]</scope>
    <source>
        <strain evidence="3 4">9PBR-1</strain>
    </source>
</reference>
<dbReference type="RefSeq" id="WP_135394271.1">
    <property type="nucleotide sequence ID" value="NZ_SRMB01000001.1"/>
</dbReference>
<gene>
    <name evidence="3" type="ORF">E5K02_09330</name>
</gene>
<keyword evidence="4" id="KW-1185">Reference proteome</keyword>
<dbReference type="Gene3D" id="2.40.128.720">
    <property type="match status" value="2"/>
</dbReference>
<sequence>MKHYLLGLLLALGTTAVQAQQTPLANARHPYELPQVLRQELTKRGLALPDAPRGTGLRKPGKSTIYQWHAPTSQWAKTGLVVAYTYDAKGQVTQLVEADSASQQPSTRITWAYNAAGQQTSSLEEEWNGTAWQNQARSQDTFNGANSLTDHLEQVWKNGAWENLFRATVQYDARNHYIAYRNEQWRNGAWATTYGGRATVTYTPAGAVLEETEEFLDPLTNTYEKGPRRQYTYPSATTTEYSARVDQQWQNGAYVNQQRLANIVRDSQGRETSSESELWENGAWQLRMRVSATYLDNGSQLGQIEQRLNNAWVATGRYRHLYDASGNEVDYAYESWTNNAWSVVEGYRYLLRYNAANDLTGKVRQNYDPTTKAYVNALKYTYGDFRDITLKTTGPNSALAAHTQLYPNPTTGPVTLQVAGLRDAEVPTEVVNSLGQVVQRLTLRPEQAAAALDLSTQPAGLYTVHLHTAAGLIVKKIVRQ</sequence>
<dbReference type="Proteomes" id="UP000298471">
    <property type="component" value="Unassembled WGS sequence"/>
</dbReference>
<dbReference type="OrthoDB" id="863842at2"/>
<evidence type="ECO:0000256" key="1">
    <source>
        <dbReference type="SAM" id="SignalP"/>
    </source>
</evidence>
<evidence type="ECO:0000259" key="2">
    <source>
        <dbReference type="Pfam" id="PF18962"/>
    </source>
</evidence>
<keyword evidence="1" id="KW-0732">Signal</keyword>
<accession>A0A4Z0QIU7</accession>
<dbReference type="NCBIfam" id="TIGR04183">
    <property type="entry name" value="Por_Secre_tail"/>
    <property type="match status" value="1"/>
</dbReference>
<name>A0A4Z0QIU7_9BACT</name>
<dbReference type="Pfam" id="PF18962">
    <property type="entry name" value="Por_Secre_tail"/>
    <property type="match status" value="1"/>
</dbReference>
<dbReference type="AlphaFoldDB" id="A0A4Z0QIU7"/>
<protein>
    <submittedName>
        <fullName evidence="3">T9SS type A sorting domain-containing protein</fullName>
    </submittedName>
</protein>
<comment type="caution">
    <text evidence="3">The sequence shown here is derived from an EMBL/GenBank/DDBJ whole genome shotgun (WGS) entry which is preliminary data.</text>
</comment>